<feature type="transmembrane region" description="Helical" evidence="1">
    <location>
        <begin position="30"/>
        <end position="51"/>
    </location>
</feature>
<gene>
    <name evidence="2" type="ORF">A2997_02015</name>
</gene>
<keyword evidence="1" id="KW-0472">Membrane</keyword>
<evidence type="ECO:0000256" key="1">
    <source>
        <dbReference type="SAM" id="Phobius"/>
    </source>
</evidence>
<dbReference type="EMBL" id="MFUQ01000013">
    <property type="protein sequence ID" value="OGI83718.1"/>
    <property type="molecule type" value="Genomic_DNA"/>
</dbReference>
<name>A0A1F6WPA4_9BACT</name>
<dbReference type="Proteomes" id="UP000179448">
    <property type="component" value="Unassembled WGS sequence"/>
</dbReference>
<evidence type="ECO:0000313" key="2">
    <source>
        <dbReference type="EMBL" id="OGI83718.1"/>
    </source>
</evidence>
<sequence>MKFKYQWTIILIGCGVILLPLIHFPSAWETIIHVILGLFTIVVGALIGQYHRHDQHHEDKK</sequence>
<keyword evidence="1" id="KW-0812">Transmembrane</keyword>
<dbReference type="AlphaFoldDB" id="A0A1F6WPA4"/>
<keyword evidence="1" id="KW-1133">Transmembrane helix</keyword>
<protein>
    <submittedName>
        <fullName evidence="2">Uncharacterized protein</fullName>
    </submittedName>
</protein>
<reference evidence="2 3" key="1">
    <citation type="journal article" date="2016" name="Nat. Commun.">
        <title>Thousands of microbial genomes shed light on interconnected biogeochemical processes in an aquifer system.</title>
        <authorList>
            <person name="Anantharaman K."/>
            <person name="Brown C.T."/>
            <person name="Hug L.A."/>
            <person name="Sharon I."/>
            <person name="Castelle C.J."/>
            <person name="Probst A.J."/>
            <person name="Thomas B.C."/>
            <person name="Singh A."/>
            <person name="Wilkins M.J."/>
            <person name="Karaoz U."/>
            <person name="Brodie E.L."/>
            <person name="Williams K.H."/>
            <person name="Hubbard S.S."/>
            <person name="Banfield J.F."/>
        </authorList>
    </citation>
    <scope>NUCLEOTIDE SEQUENCE [LARGE SCALE GENOMIC DNA]</scope>
</reference>
<dbReference type="STRING" id="1801766.A2997_02015"/>
<comment type="caution">
    <text evidence="2">The sequence shown here is derived from an EMBL/GenBank/DDBJ whole genome shotgun (WGS) entry which is preliminary data.</text>
</comment>
<feature type="transmembrane region" description="Helical" evidence="1">
    <location>
        <begin position="7"/>
        <end position="24"/>
    </location>
</feature>
<organism evidence="2 3">
    <name type="scientific">Candidatus Nomurabacteria bacterium RIFCSPLOWO2_01_FULL_36_10b</name>
    <dbReference type="NCBI Taxonomy" id="1801766"/>
    <lineage>
        <taxon>Bacteria</taxon>
        <taxon>Candidatus Nomuraibacteriota</taxon>
    </lineage>
</organism>
<accession>A0A1F6WPA4</accession>
<evidence type="ECO:0000313" key="3">
    <source>
        <dbReference type="Proteomes" id="UP000179448"/>
    </source>
</evidence>
<proteinExistence type="predicted"/>